<dbReference type="EMBL" id="CP059567">
    <property type="protein sequence ID" value="QMT41369.1"/>
    <property type="molecule type" value="Genomic_DNA"/>
</dbReference>
<dbReference type="RefSeq" id="WP_182122905.1">
    <property type="nucleotide sequence ID" value="NZ_CP059567.1"/>
</dbReference>
<evidence type="ECO:0000313" key="1">
    <source>
        <dbReference type="EMBL" id="QMT41369.1"/>
    </source>
</evidence>
<dbReference type="Proteomes" id="UP000514752">
    <property type="component" value="Chromosome"/>
</dbReference>
<sequence>MSQNEFKRWAVYFERYPFDDFHLTVLPAAIQISASTGRPLDEIIKILTGLPERKALPEEPPPSTPEQIDMSIFQAFGTVPPKSFTQRDR</sequence>
<reference evidence="1 2" key="1">
    <citation type="submission" date="2020-07" db="EMBL/GenBank/DDBJ databases">
        <title>Genomic diversity of species in the Neisseriaceae family.</title>
        <authorList>
            <person name="Vincent A.T."/>
            <person name="Bernet E."/>
            <person name="Veyrier F.J."/>
        </authorList>
    </citation>
    <scope>NUCLEOTIDE SEQUENCE [LARGE SCALE GENOMIC DNA]</scope>
    <source>
        <strain evidence="1 2">DSM 22244</strain>
    </source>
</reference>
<accession>A0A7D7SIH2</accession>
<dbReference type="AlphaFoldDB" id="A0A7D7SIH2"/>
<organism evidence="1 2">
    <name type="scientific">Neisseria shayeganii</name>
    <dbReference type="NCBI Taxonomy" id="607712"/>
    <lineage>
        <taxon>Bacteria</taxon>
        <taxon>Pseudomonadati</taxon>
        <taxon>Pseudomonadota</taxon>
        <taxon>Betaproteobacteria</taxon>
        <taxon>Neisseriales</taxon>
        <taxon>Neisseriaceae</taxon>
        <taxon>Neisseria</taxon>
    </lineage>
</organism>
<protein>
    <submittedName>
        <fullName evidence="1">Uncharacterized protein</fullName>
    </submittedName>
</protein>
<gene>
    <name evidence="1" type="ORF">H3L94_04915</name>
</gene>
<evidence type="ECO:0000313" key="2">
    <source>
        <dbReference type="Proteomes" id="UP000514752"/>
    </source>
</evidence>
<name>A0A7D7SIH2_9NEIS</name>
<dbReference type="KEGG" id="nsg:H3L94_04915"/>
<proteinExistence type="predicted"/>